<dbReference type="AlphaFoldDB" id="A0A1M7D2H0"/>
<feature type="chain" id="PRO_5012793956" description="DUF2147 domain-containing protein" evidence="1">
    <location>
        <begin position="27"/>
        <end position="157"/>
    </location>
</feature>
<dbReference type="EMBL" id="FRBY01000002">
    <property type="protein sequence ID" value="SHL73618.1"/>
    <property type="molecule type" value="Genomic_DNA"/>
</dbReference>
<dbReference type="STRING" id="29534.SAMN05444366_1377"/>
<organism evidence="3 4">
    <name type="scientific">Flavobacterium saccharophilum</name>
    <dbReference type="NCBI Taxonomy" id="29534"/>
    <lineage>
        <taxon>Bacteria</taxon>
        <taxon>Pseudomonadati</taxon>
        <taxon>Bacteroidota</taxon>
        <taxon>Flavobacteriia</taxon>
        <taxon>Flavobacteriales</taxon>
        <taxon>Flavobacteriaceae</taxon>
        <taxon>Flavobacterium</taxon>
    </lineage>
</organism>
<sequence>MIKLQRHNSKLFLLIILFFSGVNSFSQSTGDEIIGTWWNQEKDGQIEIYKSGSTYSGKLIWMKNQNDPVTGKLLLDKKNPNEKLRGKPLLNSNLMYGFIFIREDKEWSDGKIYDGRKGKTYKCIIKLNADSTIKVTGYIGASWMGLGETSIWTRKNN</sequence>
<name>A0A1M7D2H0_9FLAO</name>
<dbReference type="OrthoDB" id="9814399at2"/>
<proteinExistence type="predicted"/>
<dbReference type="PANTHER" id="PTHR36919">
    <property type="entry name" value="BLR1215 PROTEIN"/>
    <property type="match status" value="1"/>
</dbReference>
<evidence type="ECO:0000256" key="1">
    <source>
        <dbReference type="SAM" id="SignalP"/>
    </source>
</evidence>
<dbReference type="PANTHER" id="PTHR36919:SF2">
    <property type="entry name" value="BLL6627 PROTEIN"/>
    <property type="match status" value="1"/>
</dbReference>
<dbReference type="Gene3D" id="2.40.128.520">
    <property type="match status" value="1"/>
</dbReference>
<evidence type="ECO:0000259" key="2">
    <source>
        <dbReference type="Pfam" id="PF09917"/>
    </source>
</evidence>
<dbReference type="Proteomes" id="UP000184121">
    <property type="component" value="Unassembled WGS sequence"/>
</dbReference>
<feature type="domain" description="DUF2147" evidence="2">
    <location>
        <begin position="35"/>
        <end position="154"/>
    </location>
</feature>
<feature type="signal peptide" evidence="1">
    <location>
        <begin position="1"/>
        <end position="26"/>
    </location>
</feature>
<dbReference type="InterPro" id="IPR019223">
    <property type="entry name" value="DUF2147"/>
</dbReference>
<protein>
    <recommendedName>
        <fullName evidence="2">DUF2147 domain-containing protein</fullName>
    </recommendedName>
</protein>
<keyword evidence="1" id="KW-0732">Signal</keyword>
<dbReference type="Pfam" id="PF09917">
    <property type="entry name" value="DUF2147"/>
    <property type="match status" value="1"/>
</dbReference>
<dbReference type="RefSeq" id="WP_072970842.1">
    <property type="nucleotide sequence ID" value="NZ_FRBY01000002.1"/>
</dbReference>
<accession>A0A1M7D2H0</accession>
<reference evidence="4" key="1">
    <citation type="submission" date="2016-11" db="EMBL/GenBank/DDBJ databases">
        <authorList>
            <person name="Varghese N."/>
            <person name="Submissions S."/>
        </authorList>
    </citation>
    <scope>NUCLEOTIDE SEQUENCE [LARGE SCALE GENOMIC DNA]</scope>
    <source>
        <strain evidence="4">DSM 1811</strain>
    </source>
</reference>
<keyword evidence="4" id="KW-1185">Reference proteome</keyword>
<evidence type="ECO:0000313" key="4">
    <source>
        <dbReference type="Proteomes" id="UP000184121"/>
    </source>
</evidence>
<gene>
    <name evidence="3" type="ORF">SAMN05444366_1377</name>
</gene>
<evidence type="ECO:0000313" key="3">
    <source>
        <dbReference type="EMBL" id="SHL73618.1"/>
    </source>
</evidence>